<dbReference type="PIRSF" id="PIRSF005211">
    <property type="entry name" value="Ab_hydro_YheT"/>
    <property type="match status" value="1"/>
</dbReference>
<dbReference type="GO" id="GO:0047372">
    <property type="term" value="F:monoacylglycerol lipase activity"/>
    <property type="evidence" value="ECO:0007669"/>
    <property type="project" value="TreeGrafter"/>
</dbReference>
<evidence type="ECO:0000256" key="18">
    <source>
        <dbReference type="ARBA" id="ARBA00048471"/>
    </source>
</evidence>
<feature type="domain" description="AB hydrolase-1" evidence="36">
    <location>
        <begin position="157"/>
        <end position="398"/>
    </location>
</feature>
<evidence type="ECO:0000259" key="36">
    <source>
        <dbReference type="Pfam" id="PF00561"/>
    </source>
</evidence>
<dbReference type="InterPro" id="IPR050960">
    <property type="entry name" value="AB_hydrolase_4_sf"/>
</dbReference>
<evidence type="ECO:0000256" key="9">
    <source>
        <dbReference type="ARBA" id="ARBA00022989"/>
    </source>
</evidence>
<evidence type="ECO:0000256" key="26">
    <source>
        <dbReference type="ARBA" id="ARBA00052087"/>
    </source>
</evidence>
<comment type="catalytic activity">
    <reaction evidence="17">
        <text>1-hexadecanoyl-2-(9-oxononanoyl)-sn-glycero-3-phosphocholine + H2O = 9-oxononanoate + 1-hexadecanoyl-sn-glycero-3-phosphocholine + H(+)</text>
        <dbReference type="Rhea" id="RHEA:41179"/>
        <dbReference type="ChEBI" id="CHEBI:15377"/>
        <dbReference type="ChEBI" id="CHEBI:15378"/>
        <dbReference type="ChEBI" id="CHEBI:61042"/>
        <dbReference type="ChEBI" id="CHEBI:72998"/>
        <dbReference type="ChEBI" id="CHEBI:77812"/>
    </reaction>
    <physiologicalReaction direction="left-to-right" evidence="17">
        <dbReference type="Rhea" id="RHEA:41180"/>
    </physiologicalReaction>
</comment>
<reference evidence="37" key="3">
    <citation type="submission" date="2025-09" db="UniProtKB">
        <authorList>
            <consortium name="Ensembl"/>
        </authorList>
    </citation>
    <scope>IDENTIFICATION</scope>
</reference>
<evidence type="ECO:0000256" key="23">
    <source>
        <dbReference type="ARBA" id="ARBA00050674"/>
    </source>
</evidence>
<evidence type="ECO:0000256" key="1">
    <source>
        <dbReference type="ARBA" id="ARBA00004606"/>
    </source>
</evidence>
<dbReference type="GO" id="GO:0004623">
    <property type="term" value="F:phospholipase A2 activity"/>
    <property type="evidence" value="ECO:0007669"/>
    <property type="project" value="UniProtKB-EC"/>
</dbReference>
<dbReference type="EC" id="3.1.1.32" evidence="3"/>
<evidence type="ECO:0000256" key="11">
    <source>
        <dbReference type="ARBA" id="ARBA00023136"/>
    </source>
</evidence>
<evidence type="ECO:0000256" key="25">
    <source>
        <dbReference type="ARBA" id="ARBA00051705"/>
    </source>
</evidence>
<evidence type="ECO:0000256" key="8">
    <source>
        <dbReference type="ARBA" id="ARBA00022968"/>
    </source>
</evidence>
<dbReference type="GO" id="GO:0008126">
    <property type="term" value="F:acetylesterase activity"/>
    <property type="evidence" value="ECO:0007669"/>
    <property type="project" value="TreeGrafter"/>
</dbReference>
<keyword evidence="8" id="KW-0735">Signal-anchor</keyword>
<protein>
    <recommendedName>
        <fullName evidence="33">Phospholipase ABHD3</fullName>
        <ecNumber evidence="3">3.1.1.32</ecNumber>
        <ecNumber evidence="4">3.1.1.4</ecNumber>
    </recommendedName>
    <alternativeName>
        <fullName evidence="34">Abhydrolase domain-containing protein 3</fullName>
    </alternativeName>
</protein>
<comment type="catalytic activity">
    <reaction evidence="25">
        <text>1-tetradecanoyl-2-(9Z,12Z-octadecadienoyl)-sn-glycero-3-phosphocholine + H2O = 1-tetradecanoyl-sn-glycero-3-phosphocholine + (9Z,12Z)-octadecadienoate + H(+)</text>
        <dbReference type="Rhea" id="RHEA:54392"/>
        <dbReference type="ChEBI" id="CHEBI:15377"/>
        <dbReference type="ChEBI" id="CHEBI:15378"/>
        <dbReference type="ChEBI" id="CHEBI:30245"/>
        <dbReference type="ChEBI" id="CHEBI:64489"/>
        <dbReference type="ChEBI" id="CHEBI:86094"/>
    </reaction>
    <physiologicalReaction direction="left-to-right" evidence="25">
        <dbReference type="Rhea" id="RHEA:54393"/>
    </physiologicalReaction>
</comment>
<keyword evidence="7" id="KW-0378">Hydrolase</keyword>
<dbReference type="Proteomes" id="UP000472272">
    <property type="component" value="Chromosome 3"/>
</dbReference>
<comment type="catalytic activity">
    <reaction evidence="21">
        <text>1-tetradecanoyl-2-(4Z,7Z,10Z,13Z,16Z,19Z-docosahexaenoyl)-sn-glycero-3-phosphocholine + H2O = 2-(4Z,7Z,10Z,13Z,16Z,19Z-docosahexaenoyl)-sn-glycero-3-phosphocholine + tetradecanoate + H(+)</text>
        <dbReference type="Rhea" id="RHEA:54400"/>
        <dbReference type="ChEBI" id="CHEBI:15377"/>
        <dbReference type="ChEBI" id="CHEBI:15378"/>
        <dbReference type="ChEBI" id="CHEBI:30807"/>
        <dbReference type="ChEBI" id="CHEBI:76085"/>
        <dbReference type="ChEBI" id="CHEBI:86162"/>
    </reaction>
    <physiologicalReaction direction="left-to-right" evidence="21">
        <dbReference type="Rhea" id="RHEA:54401"/>
    </physiologicalReaction>
</comment>
<keyword evidence="38" id="KW-1185">Reference proteome</keyword>
<evidence type="ECO:0000256" key="34">
    <source>
        <dbReference type="ARBA" id="ARBA00082158"/>
    </source>
</evidence>
<dbReference type="PANTHER" id="PTHR10794">
    <property type="entry name" value="ABHYDROLASE DOMAIN-CONTAINING PROTEIN"/>
    <property type="match status" value="1"/>
</dbReference>
<dbReference type="GeneTree" id="ENSGT00950000182902"/>
<evidence type="ECO:0000256" key="6">
    <source>
        <dbReference type="ARBA" id="ARBA00022692"/>
    </source>
</evidence>
<dbReference type="InterPro" id="IPR029058">
    <property type="entry name" value="AB_hydrolase_fold"/>
</dbReference>
<dbReference type="Pfam" id="PF00561">
    <property type="entry name" value="Abhydrolase_1"/>
    <property type="match status" value="1"/>
</dbReference>
<evidence type="ECO:0000256" key="4">
    <source>
        <dbReference type="ARBA" id="ARBA00013278"/>
    </source>
</evidence>
<dbReference type="FunFam" id="3.40.50.1820:FF:000079">
    <property type="entry name" value="Abhydrolase domain-containing 3"/>
    <property type="match status" value="1"/>
</dbReference>
<keyword evidence="11" id="KW-0472">Membrane</keyword>
<comment type="function">
    <text evidence="32">Phospholipase that may play a role in phospholipids remodeling. May selectively cleave myristate (C14)-containing phosphatidylcholines through its predominant phospholipase 1 activity, cleaving preferentially acyl groups in sn1 position. In parallel, may have a minor phospholipase 2 activity acting on acyl groups in position sn2. In addition to (C14)-containing phosphatidylcholines, may also act on other medium-chain-containing and oxidatively truncated phospholipids.</text>
</comment>
<evidence type="ECO:0000256" key="33">
    <source>
        <dbReference type="ARBA" id="ARBA00071303"/>
    </source>
</evidence>
<evidence type="ECO:0000256" key="31">
    <source>
        <dbReference type="ARBA" id="ARBA00052894"/>
    </source>
</evidence>
<evidence type="ECO:0000256" key="12">
    <source>
        <dbReference type="ARBA" id="ARBA00023264"/>
    </source>
</evidence>
<comment type="catalytic activity">
    <reaction evidence="24">
        <text>1-tetradecanoyl-2-(5Z,8Z,11Z,14Z-eicosatetraenoyl)-sn-glycero-3-phosphocholine + H2O = 2-(5Z,8Z,11Z,14Z)-eicosatetraenoyl-sn-glycero-3-phosphocholine + tetradecanoate + H(+)</text>
        <dbReference type="Rhea" id="RHEA:54396"/>
        <dbReference type="ChEBI" id="CHEBI:15377"/>
        <dbReference type="ChEBI" id="CHEBI:15378"/>
        <dbReference type="ChEBI" id="CHEBI:30807"/>
        <dbReference type="ChEBI" id="CHEBI:76079"/>
        <dbReference type="ChEBI" id="CHEBI:86102"/>
    </reaction>
    <physiologicalReaction direction="left-to-right" evidence="24">
        <dbReference type="Rhea" id="RHEA:54397"/>
    </physiologicalReaction>
</comment>
<accession>A0A670HYT7</accession>
<evidence type="ECO:0000256" key="14">
    <source>
        <dbReference type="ARBA" id="ARBA00023721"/>
    </source>
</evidence>
<reference evidence="37" key="2">
    <citation type="submission" date="2025-08" db="UniProtKB">
        <authorList>
            <consortium name="Ensembl"/>
        </authorList>
    </citation>
    <scope>IDENTIFICATION</scope>
</reference>
<evidence type="ECO:0000256" key="2">
    <source>
        <dbReference type="ARBA" id="ARBA00010884"/>
    </source>
</evidence>
<comment type="similarity">
    <text evidence="2">Belongs to the AB hydrolase superfamily. AB hydrolase 4 family.</text>
</comment>
<dbReference type="InterPro" id="IPR000073">
    <property type="entry name" value="AB_hydrolase_1"/>
</dbReference>
<dbReference type="GO" id="GO:0016020">
    <property type="term" value="C:membrane"/>
    <property type="evidence" value="ECO:0007669"/>
    <property type="project" value="UniProtKB-SubCell"/>
</dbReference>
<evidence type="ECO:0000256" key="17">
    <source>
        <dbReference type="ARBA" id="ARBA00048288"/>
    </source>
</evidence>
<feature type="active site" description="Charge relay system" evidence="35">
    <location>
        <position position="237"/>
    </location>
</feature>
<dbReference type="GO" id="GO:0051792">
    <property type="term" value="P:medium-chain fatty acid biosynthetic process"/>
    <property type="evidence" value="ECO:0007669"/>
    <property type="project" value="TreeGrafter"/>
</dbReference>
<dbReference type="AlphaFoldDB" id="A0A670HYT7"/>
<comment type="catalytic activity">
    <reaction evidence="13">
        <text>a 1,2-diacyl-sn-glycero-3-phosphocholine + H2O = a 1-acyl-sn-glycero-3-phosphocholine + a fatty acid + H(+)</text>
        <dbReference type="Rhea" id="RHEA:15801"/>
        <dbReference type="ChEBI" id="CHEBI:15377"/>
        <dbReference type="ChEBI" id="CHEBI:15378"/>
        <dbReference type="ChEBI" id="CHEBI:28868"/>
        <dbReference type="ChEBI" id="CHEBI:57643"/>
        <dbReference type="ChEBI" id="CHEBI:58168"/>
        <dbReference type="EC" id="3.1.1.4"/>
    </reaction>
    <physiologicalReaction direction="left-to-right" evidence="13">
        <dbReference type="Rhea" id="RHEA:15802"/>
    </physiologicalReaction>
</comment>
<evidence type="ECO:0000256" key="21">
    <source>
        <dbReference type="ARBA" id="ARBA00050195"/>
    </source>
</evidence>
<comment type="catalytic activity">
    <reaction evidence="16">
        <text>1-hexadecanoyl-2-(5-oxopentanoyl)-sn-glycero-3-phosphocholine + H2O = 5-oxopentanoate + 1-hexadecanoyl-sn-glycero-3-phosphocholine + H(+)</text>
        <dbReference type="Rhea" id="RHEA:40483"/>
        <dbReference type="ChEBI" id="CHEBI:15377"/>
        <dbReference type="ChEBI" id="CHEBI:15378"/>
        <dbReference type="ChEBI" id="CHEBI:16120"/>
        <dbReference type="ChEBI" id="CHEBI:72998"/>
        <dbReference type="ChEBI" id="CHEBI:77890"/>
    </reaction>
    <physiologicalReaction direction="left-to-right" evidence="16">
        <dbReference type="Rhea" id="RHEA:40484"/>
    </physiologicalReaction>
</comment>
<keyword evidence="5" id="KW-0719">Serine esterase</keyword>
<comment type="catalytic activity">
    <reaction evidence="15">
        <text>a 1,2-diacyl-sn-glycero-3-phosphocholine + H2O = a 2-acyl-sn-glycero-3-phosphocholine + a fatty acid + H(+)</text>
        <dbReference type="Rhea" id="RHEA:18689"/>
        <dbReference type="ChEBI" id="CHEBI:15377"/>
        <dbReference type="ChEBI" id="CHEBI:15378"/>
        <dbReference type="ChEBI" id="CHEBI:28868"/>
        <dbReference type="ChEBI" id="CHEBI:57643"/>
        <dbReference type="ChEBI" id="CHEBI:57875"/>
        <dbReference type="EC" id="3.1.1.32"/>
    </reaction>
    <physiologicalReaction direction="left-to-right" evidence="15">
        <dbReference type="Rhea" id="RHEA:18690"/>
    </physiologicalReaction>
</comment>
<evidence type="ECO:0000256" key="24">
    <source>
        <dbReference type="ARBA" id="ARBA00051164"/>
    </source>
</evidence>
<name>A0A670HYT7_PODMU</name>
<evidence type="ECO:0000256" key="27">
    <source>
        <dbReference type="ARBA" id="ARBA00052144"/>
    </source>
</evidence>
<comment type="catalytic activity">
    <reaction evidence="26">
        <text>1-octadecanoyl-2-acetyl-sn-glycero-3-phosphocholine + H2O = 1-octadecanoyl-sn-glycero-3-phosphocholine + acetate + H(+)</text>
        <dbReference type="Rhea" id="RHEA:54408"/>
        <dbReference type="ChEBI" id="CHEBI:15377"/>
        <dbReference type="ChEBI" id="CHEBI:15378"/>
        <dbReference type="ChEBI" id="CHEBI:30089"/>
        <dbReference type="ChEBI" id="CHEBI:73858"/>
        <dbReference type="ChEBI" id="CHEBI:75220"/>
    </reaction>
    <physiologicalReaction direction="left-to-right" evidence="26">
        <dbReference type="Rhea" id="RHEA:54409"/>
    </physiologicalReaction>
</comment>
<sequence length="452" mass="50197">MPVPKMASPVRPGERVRLRERLPVPATFWAPRSPQQQQQHLPDGADGGEMLGLSLLLGFSTGWLAYYWARVPKPPLLVACQPFRSFLEKYCPIVNETFYPTPWCFEGRLQTIVRVFLKSSPPVSYRSEVLRTADGGQLLLDWADGESGQHPDPESCPIVLFLPGLTGNSQETYILHMVLGVKQRGYRAVVFNNRGCKGEELLTHRAFCANDTEDLELVVGHIKSRFPRAPLMAVGVSLGGILVLNYLGRKGPEAGLVAAMTCSVSWDSFETTHSLESPLNQVLFNQHLTANLRKLIQRHRKVIAERIDVDHVLKARSIREFDERYTAVAFGYSSCEEYYQAASPCQKVHSFRVPVLCLNASDDPFSPLHAIPVKEAQSVSTLALLVTARGGHIGFLEGLLPRHQSYMDRVFAQFAGAVFEHQEELAAAVAAEQEQQLQQCHEQGPGAQVATS</sequence>
<dbReference type="PANTHER" id="PTHR10794:SF60">
    <property type="entry name" value="PROTEIN ABHD1"/>
    <property type="match status" value="1"/>
</dbReference>
<feature type="active site" description="Charge relay system" evidence="35">
    <location>
        <position position="363"/>
    </location>
</feature>
<dbReference type="Gene3D" id="3.40.50.1820">
    <property type="entry name" value="alpha/beta hydrolase"/>
    <property type="match status" value="1"/>
</dbReference>
<evidence type="ECO:0000256" key="30">
    <source>
        <dbReference type="ARBA" id="ARBA00052808"/>
    </source>
</evidence>
<evidence type="ECO:0000256" key="19">
    <source>
        <dbReference type="ARBA" id="ARBA00050145"/>
    </source>
</evidence>
<dbReference type="EC" id="3.1.1.4" evidence="4"/>
<comment type="catalytic activity">
    <reaction evidence="19">
        <text>1,2-ditetradecanoyl-sn-glycero-3-phosphocholine + H2O = 1-tetradecanoyl-sn-glycero-3-phosphocholine + tetradecanoate + H(+)</text>
        <dbReference type="Rhea" id="RHEA:54456"/>
        <dbReference type="ChEBI" id="CHEBI:15377"/>
        <dbReference type="ChEBI" id="CHEBI:15378"/>
        <dbReference type="ChEBI" id="CHEBI:30807"/>
        <dbReference type="ChEBI" id="CHEBI:45240"/>
        <dbReference type="ChEBI" id="CHEBI:64489"/>
    </reaction>
    <physiologicalReaction direction="left-to-right" evidence="19">
        <dbReference type="Rhea" id="RHEA:54457"/>
    </physiologicalReaction>
</comment>
<dbReference type="OMA" id="MMTTSWG"/>
<dbReference type="GO" id="GO:0051793">
    <property type="term" value="P:medium-chain fatty acid catabolic process"/>
    <property type="evidence" value="ECO:0007669"/>
    <property type="project" value="TreeGrafter"/>
</dbReference>
<comment type="catalytic activity">
    <reaction evidence="14">
        <text>1-O-hexadecyl-2-acetyl-sn-glycero-3-phosphocholine + H2O = 1-O-hexadecyl-sn-glycero-3-phosphocholine + acetate + H(+)</text>
        <dbReference type="Rhea" id="RHEA:40479"/>
        <dbReference type="ChEBI" id="CHEBI:15377"/>
        <dbReference type="ChEBI" id="CHEBI:15378"/>
        <dbReference type="ChEBI" id="CHEBI:30089"/>
        <dbReference type="ChEBI" id="CHEBI:44811"/>
        <dbReference type="ChEBI" id="CHEBI:64496"/>
    </reaction>
    <physiologicalReaction direction="left-to-right" evidence="14">
        <dbReference type="Rhea" id="RHEA:40480"/>
    </physiologicalReaction>
</comment>
<evidence type="ECO:0000256" key="32">
    <source>
        <dbReference type="ARBA" id="ARBA00059841"/>
    </source>
</evidence>
<dbReference type="InterPro" id="IPR012020">
    <property type="entry name" value="ABHD4"/>
</dbReference>
<evidence type="ECO:0000256" key="35">
    <source>
        <dbReference type="PIRSR" id="PIRSR005211-1"/>
    </source>
</evidence>
<evidence type="ECO:0000256" key="5">
    <source>
        <dbReference type="ARBA" id="ARBA00022487"/>
    </source>
</evidence>
<evidence type="ECO:0000313" key="38">
    <source>
        <dbReference type="Proteomes" id="UP000472272"/>
    </source>
</evidence>
<comment type="catalytic activity">
    <reaction evidence="29">
        <text>1-octadecanoyl-2-octanoyl-sn-glycero-3-phosphocholine + H2O = 1-octadecanoyl-sn-glycero-3-phosphocholine + octanoate + H(+)</text>
        <dbReference type="Rhea" id="RHEA:54468"/>
        <dbReference type="ChEBI" id="CHEBI:15377"/>
        <dbReference type="ChEBI" id="CHEBI:15378"/>
        <dbReference type="ChEBI" id="CHEBI:25646"/>
        <dbReference type="ChEBI" id="CHEBI:73858"/>
        <dbReference type="ChEBI" id="CHEBI:138213"/>
    </reaction>
    <physiologicalReaction direction="left-to-right" evidence="29">
        <dbReference type="Rhea" id="RHEA:54469"/>
    </physiologicalReaction>
</comment>
<comment type="catalytic activity">
    <reaction evidence="27">
        <text>1-tetradecanoyl-2-(9Z,12Z-octadecadienoyl)-sn-glycero-3-phosphocholine + H2O = 2-(9Z,12Z-octadecadienoyl)-sn-glycero-3-phosphocholine + tetradecanoate + H(+)</text>
        <dbReference type="Rhea" id="RHEA:54388"/>
        <dbReference type="ChEBI" id="CHEBI:15377"/>
        <dbReference type="ChEBI" id="CHEBI:15378"/>
        <dbReference type="ChEBI" id="CHEBI:30807"/>
        <dbReference type="ChEBI" id="CHEBI:76084"/>
        <dbReference type="ChEBI" id="CHEBI:86094"/>
    </reaction>
    <physiologicalReaction direction="left-to-right" evidence="27">
        <dbReference type="Rhea" id="RHEA:54389"/>
    </physiologicalReaction>
</comment>
<comment type="subcellular location">
    <subcellularLocation>
        <location evidence="1">Membrane</location>
        <topology evidence="1">Single-pass type II membrane protein</topology>
    </subcellularLocation>
</comment>
<evidence type="ECO:0000256" key="28">
    <source>
        <dbReference type="ARBA" id="ARBA00052588"/>
    </source>
</evidence>
<evidence type="ECO:0000256" key="29">
    <source>
        <dbReference type="ARBA" id="ARBA00052747"/>
    </source>
</evidence>
<dbReference type="GO" id="GO:0008970">
    <property type="term" value="F:phospholipase A1 activity"/>
    <property type="evidence" value="ECO:0007669"/>
    <property type="project" value="UniProtKB-EC"/>
</dbReference>
<evidence type="ECO:0000256" key="7">
    <source>
        <dbReference type="ARBA" id="ARBA00022801"/>
    </source>
</evidence>
<evidence type="ECO:0000256" key="15">
    <source>
        <dbReference type="ARBA" id="ARBA00036688"/>
    </source>
</evidence>
<gene>
    <name evidence="37" type="primary">LOC114595009</name>
</gene>
<comment type="catalytic activity">
    <reaction evidence="28">
        <text>1-octadecanoyl-2-hexanoyl-sn-glycero-3-phosphocholine + H2O = hexanoate + 1-octadecanoyl-sn-glycero-3-phosphocholine + H(+)</text>
        <dbReference type="Rhea" id="RHEA:54464"/>
        <dbReference type="ChEBI" id="CHEBI:15377"/>
        <dbReference type="ChEBI" id="CHEBI:15378"/>
        <dbReference type="ChEBI" id="CHEBI:17120"/>
        <dbReference type="ChEBI" id="CHEBI:73858"/>
        <dbReference type="ChEBI" id="CHEBI:138212"/>
    </reaction>
    <physiologicalReaction direction="left-to-right" evidence="28">
        <dbReference type="Rhea" id="RHEA:54465"/>
    </physiologicalReaction>
</comment>
<keyword evidence="9" id="KW-1133">Transmembrane helix</keyword>
<evidence type="ECO:0000256" key="20">
    <source>
        <dbReference type="ARBA" id="ARBA00050182"/>
    </source>
</evidence>
<dbReference type="GO" id="GO:0046470">
    <property type="term" value="P:phosphatidylcholine metabolic process"/>
    <property type="evidence" value="ECO:0007669"/>
    <property type="project" value="UniProtKB-ARBA"/>
</dbReference>
<feature type="active site" description="Charge relay system" evidence="35">
    <location>
        <position position="392"/>
    </location>
</feature>
<dbReference type="SUPFAM" id="SSF53474">
    <property type="entry name" value="alpha/beta-Hydrolases"/>
    <property type="match status" value="1"/>
</dbReference>
<evidence type="ECO:0000256" key="3">
    <source>
        <dbReference type="ARBA" id="ARBA00013179"/>
    </source>
</evidence>
<proteinExistence type="inferred from homology"/>
<evidence type="ECO:0000256" key="22">
    <source>
        <dbReference type="ARBA" id="ARBA00050276"/>
    </source>
</evidence>
<organism evidence="37 38">
    <name type="scientific">Podarcis muralis</name>
    <name type="common">Wall lizard</name>
    <name type="synonym">Lacerta muralis</name>
    <dbReference type="NCBI Taxonomy" id="64176"/>
    <lineage>
        <taxon>Eukaryota</taxon>
        <taxon>Metazoa</taxon>
        <taxon>Chordata</taxon>
        <taxon>Craniata</taxon>
        <taxon>Vertebrata</taxon>
        <taxon>Euteleostomi</taxon>
        <taxon>Lepidosauria</taxon>
        <taxon>Squamata</taxon>
        <taxon>Bifurcata</taxon>
        <taxon>Unidentata</taxon>
        <taxon>Episquamata</taxon>
        <taxon>Laterata</taxon>
        <taxon>Lacertibaenia</taxon>
        <taxon>Lacertidae</taxon>
        <taxon>Podarcis</taxon>
    </lineage>
</organism>
<evidence type="ECO:0000313" key="37">
    <source>
        <dbReference type="Ensembl" id="ENSPMRP00000004781.1"/>
    </source>
</evidence>
<reference evidence="37 38" key="1">
    <citation type="journal article" date="2019" name="Proc. Natl. Acad. Sci. U.S.A.">
        <title>Regulatory changes in pterin and carotenoid genes underlie balanced color polymorphisms in the wall lizard.</title>
        <authorList>
            <person name="Andrade P."/>
            <person name="Pinho C."/>
            <person name="Perez I de Lanuza G."/>
            <person name="Afonso S."/>
            <person name="Brejcha J."/>
            <person name="Rubin C.J."/>
            <person name="Wallerman O."/>
            <person name="Pereira P."/>
            <person name="Sabatino S.J."/>
            <person name="Bellati A."/>
            <person name="Pellitteri-Rosa D."/>
            <person name="Bosakova Z."/>
            <person name="Bunikis I."/>
            <person name="Carretero M.A."/>
            <person name="Feiner N."/>
            <person name="Marsik P."/>
            <person name="Pauperio F."/>
            <person name="Salvi D."/>
            <person name="Soler L."/>
            <person name="While G.M."/>
            <person name="Uller T."/>
            <person name="Font E."/>
            <person name="Andersson L."/>
            <person name="Carneiro M."/>
        </authorList>
    </citation>
    <scope>NUCLEOTIDE SEQUENCE</scope>
</reference>
<evidence type="ECO:0000256" key="13">
    <source>
        <dbReference type="ARBA" id="ARBA00023422"/>
    </source>
</evidence>
<keyword evidence="12" id="KW-1208">Phospholipid metabolism</keyword>
<evidence type="ECO:0000256" key="10">
    <source>
        <dbReference type="ARBA" id="ARBA00023098"/>
    </source>
</evidence>
<comment type="catalytic activity">
    <reaction evidence="22">
        <text>1-O-hexadecyl-2-nonadioyl-sn-glycero-3-phosphocholine + H2O = nonanedioate + 1-O-hexadecyl-sn-glycero-3-phosphocholine + H(+)</text>
        <dbReference type="Rhea" id="RHEA:54552"/>
        <dbReference type="ChEBI" id="CHEBI:15377"/>
        <dbReference type="ChEBI" id="CHEBI:15378"/>
        <dbReference type="ChEBI" id="CHEBI:64496"/>
        <dbReference type="ChEBI" id="CHEBI:78208"/>
        <dbReference type="ChEBI" id="CHEBI:138269"/>
    </reaction>
    <physiologicalReaction direction="left-to-right" evidence="22">
        <dbReference type="Rhea" id="RHEA:54553"/>
    </physiologicalReaction>
</comment>
<evidence type="ECO:0000256" key="16">
    <source>
        <dbReference type="ARBA" id="ARBA00047611"/>
    </source>
</evidence>
<keyword evidence="6" id="KW-0812">Transmembrane</keyword>
<dbReference type="Ensembl" id="ENSPMRT00000005097.1">
    <property type="protein sequence ID" value="ENSPMRP00000004781.1"/>
    <property type="gene ID" value="ENSPMRG00000003282.1"/>
</dbReference>
<comment type="catalytic activity">
    <reaction evidence="18">
        <text>1-hexadecanoyl-2-glutaroyl-sn-glycero-3-phosphocholine + H2O = glutarate + 1-hexadecanoyl-sn-glycero-3-phosphocholine + H(+)</text>
        <dbReference type="Rhea" id="RHEA:41159"/>
        <dbReference type="ChEBI" id="CHEBI:15377"/>
        <dbReference type="ChEBI" id="CHEBI:15378"/>
        <dbReference type="ChEBI" id="CHEBI:30921"/>
        <dbReference type="ChEBI" id="CHEBI:72998"/>
        <dbReference type="ChEBI" id="CHEBI:77756"/>
    </reaction>
    <physiologicalReaction direction="left-to-right" evidence="18">
        <dbReference type="Rhea" id="RHEA:41160"/>
    </physiologicalReaction>
</comment>
<comment type="catalytic activity">
    <reaction evidence="23">
        <text>1-octadecanoyl-2-pentanoyl-sn-glycero-3-phosphocholine + H2O = pentanoate + 1-octadecanoyl-sn-glycero-3-phosphocholine + H(+)</text>
        <dbReference type="Rhea" id="RHEA:54460"/>
        <dbReference type="ChEBI" id="CHEBI:15377"/>
        <dbReference type="ChEBI" id="CHEBI:15378"/>
        <dbReference type="ChEBI" id="CHEBI:31011"/>
        <dbReference type="ChEBI" id="CHEBI:73858"/>
        <dbReference type="ChEBI" id="CHEBI:138211"/>
    </reaction>
    <physiologicalReaction direction="left-to-right" evidence="23">
        <dbReference type="Rhea" id="RHEA:54461"/>
    </physiologicalReaction>
</comment>
<comment type="catalytic activity">
    <reaction evidence="31">
        <text>1,2-ditetradecanoyl-sn-glycero-3-phosphocholine + H2O = 2-tetradecanoyl-sn-glycero-3-phosphocholine + tetradecanoate + H(+)</text>
        <dbReference type="Rhea" id="RHEA:54404"/>
        <dbReference type="ChEBI" id="CHEBI:15377"/>
        <dbReference type="ChEBI" id="CHEBI:15378"/>
        <dbReference type="ChEBI" id="CHEBI:30807"/>
        <dbReference type="ChEBI" id="CHEBI:45240"/>
        <dbReference type="ChEBI" id="CHEBI:131738"/>
    </reaction>
    <physiologicalReaction direction="left-to-right" evidence="31">
        <dbReference type="Rhea" id="RHEA:54405"/>
    </physiologicalReaction>
</comment>
<comment type="catalytic activity">
    <reaction evidence="30">
        <text>1-hexadecanoyl-2-nonadioyl-sn-glycero-3-phosphocholine + H2O = nonanedioate + 1-hexadecanoyl-sn-glycero-3-phosphocholine + H(+)</text>
        <dbReference type="Rhea" id="RHEA:41388"/>
        <dbReference type="ChEBI" id="CHEBI:15377"/>
        <dbReference type="ChEBI" id="CHEBI:15378"/>
        <dbReference type="ChEBI" id="CHEBI:72998"/>
        <dbReference type="ChEBI" id="CHEBI:78207"/>
        <dbReference type="ChEBI" id="CHEBI:78208"/>
    </reaction>
    <physiologicalReaction direction="left-to-right" evidence="30">
        <dbReference type="Rhea" id="RHEA:41389"/>
    </physiologicalReaction>
</comment>
<comment type="catalytic activity">
    <reaction evidence="20">
        <text>1-octadecanoyl-2-nonanoyl-sn-glycero-3-phosphocholine + H2O = nonanoate + 1-octadecanoyl-sn-glycero-3-phosphocholine + H(+)</text>
        <dbReference type="Rhea" id="RHEA:54472"/>
        <dbReference type="ChEBI" id="CHEBI:15377"/>
        <dbReference type="ChEBI" id="CHEBI:15378"/>
        <dbReference type="ChEBI" id="CHEBI:32361"/>
        <dbReference type="ChEBI" id="CHEBI:73858"/>
        <dbReference type="ChEBI" id="CHEBI:138214"/>
    </reaction>
    <physiologicalReaction direction="left-to-right" evidence="20">
        <dbReference type="Rhea" id="RHEA:54473"/>
    </physiologicalReaction>
</comment>
<keyword evidence="10" id="KW-0443">Lipid metabolism</keyword>